<proteinExistence type="predicted"/>
<reference evidence="2 3" key="1">
    <citation type="journal article" date="2020" name="Cell">
        <title>Large-Scale Comparative Analyses of Tick Genomes Elucidate Their Genetic Diversity and Vector Capacities.</title>
        <authorList>
            <consortium name="Tick Genome and Microbiome Consortium (TIGMIC)"/>
            <person name="Jia N."/>
            <person name="Wang J."/>
            <person name="Shi W."/>
            <person name="Du L."/>
            <person name="Sun Y."/>
            <person name="Zhan W."/>
            <person name="Jiang J.F."/>
            <person name="Wang Q."/>
            <person name="Zhang B."/>
            <person name="Ji P."/>
            <person name="Bell-Sakyi L."/>
            <person name="Cui X.M."/>
            <person name="Yuan T.T."/>
            <person name="Jiang B.G."/>
            <person name="Yang W.F."/>
            <person name="Lam T.T."/>
            <person name="Chang Q.C."/>
            <person name="Ding S.J."/>
            <person name="Wang X.J."/>
            <person name="Zhu J.G."/>
            <person name="Ruan X.D."/>
            <person name="Zhao L."/>
            <person name="Wei J.T."/>
            <person name="Ye R.Z."/>
            <person name="Que T.C."/>
            <person name="Du C.H."/>
            <person name="Zhou Y.H."/>
            <person name="Cheng J.X."/>
            <person name="Dai P.F."/>
            <person name="Guo W.B."/>
            <person name="Han X.H."/>
            <person name="Huang E.J."/>
            <person name="Li L.F."/>
            <person name="Wei W."/>
            <person name="Gao Y.C."/>
            <person name="Liu J.Z."/>
            <person name="Shao H.Z."/>
            <person name="Wang X."/>
            <person name="Wang C.C."/>
            <person name="Yang T.C."/>
            <person name="Huo Q.B."/>
            <person name="Li W."/>
            <person name="Chen H.Y."/>
            <person name="Chen S.E."/>
            <person name="Zhou L.G."/>
            <person name="Ni X.B."/>
            <person name="Tian J.H."/>
            <person name="Sheng Y."/>
            <person name="Liu T."/>
            <person name="Pan Y.S."/>
            <person name="Xia L.Y."/>
            <person name="Li J."/>
            <person name="Zhao F."/>
            <person name="Cao W.C."/>
        </authorList>
    </citation>
    <scope>NUCLEOTIDE SEQUENCE [LARGE SCALE GENOMIC DNA]</scope>
    <source>
        <strain evidence="2">HaeL-2018</strain>
    </source>
</reference>
<keyword evidence="3" id="KW-1185">Reference proteome</keyword>
<dbReference type="EMBL" id="JABSTR010000003">
    <property type="protein sequence ID" value="KAH9364987.1"/>
    <property type="molecule type" value="Genomic_DNA"/>
</dbReference>
<dbReference type="Proteomes" id="UP000821853">
    <property type="component" value="Unassembled WGS sequence"/>
</dbReference>
<dbReference type="AlphaFoldDB" id="A0A9J6FQC4"/>
<sequence>MKKSVHCWLEVIFIDATYKLLETRMSCFLVIIENSNGESEIVAVGLFAAEDAHTLRWFFEVFKDLNPKWDSRG</sequence>
<accession>A0A9J6FQC4</accession>
<evidence type="ECO:0000259" key="1">
    <source>
        <dbReference type="Pfam" id="PF21056"/>
    </source>
</evidence>
<dbReference type="VEuPathDB" id="VectorBase:HLOH_061348"/>
<name>A0A9J6FQC4_HAELO</name>
<dbReference type="Pfam" id="PF21056">
    <property type="entry name" value="ZSWIM1-3_RNaseH-like"/>
    <property type="match status" value="1"/>
</dbReference>
<comment type="caution">
    <text evidence="2">The sequence shown here is derived from an EMBL/GenBank/DDBJ whole genome shotgun (WGS) entry which is preliminary data.</text>
</comment>
<dbReference type="InterPro" id="IPR048324">
    <property type="entry name" value="ZSWIM1-3_RNaseH-like"/>
</dbReference>
<organism evidence="2 3">
    <name type="scientific">Haemaphysalis longicornis</name>
    <name type="common">Bush tick</name>
    <dbReference type="NCBI Taxonomy" id="44386"/>
    <lineage>
        <taxon>Eukaryota</taxon>
        <taxon>Metazoa</taxon>
        <taxon>Ecdysozoa</taxon>
        <taxon>Arthropoda</taxon>
        <taxon>Chelicerata</taxon>
        <taxon>Arachnida</taxon>
        <taxon>Acari</taxon>
        <taxon>Parasitiformes</taxon>
        <taxon>Ixodida</taxon>
        <taxon>Ixodoidea</taxon>
        <taxon>Ixodidae</taxon>
        <taxon>Haemaphysalinae</taxon>
        <taxon>Haemaphysalis</taxon>
    </lineage>
</organism>
<evidence type="ECO:0000313" key="3">
    <source>
        <dbReference type="Proteomes" id="UP000821853"/>
    </source>
</evidence>
<dbReference type="OrthoDB" id="6512244at2759"/>
<feature type="domain" description="ZSWIM1/3 RNaseH-like" evidence="1">
    <location>
        <begin position="1"/>
        <end position="70"/>
    </location>
</feature>
<gene>
    <name evidence="2" type="ORF">HPB48_015965</name>
</gene>
<evidence type="ECO:0000313" key="2">
    <source>
        <dbReference type="EMBL" id="KAH9364987.1"/>
    </source>
</evidence>
<protein>
    <recommendedName>
        <fullName evidence="1">ZSWIM1/3 RNaseH-like domain-containing protein</fullName>
    </recommendedName>
</protein>